<name>A0A5S9QTB3_9GAMM</name>
<sequence length="445" mass="46033">MFHKKFNTLSTAAAVGTLAILAGCNADDVGSSSQEGASAARFVYTTAQSADDAHVMAYRVTDTGLLAEVSSYSAGAIGGQSVSGVETDDILAVVGDHLVVLNSASHSISVFSINETSGVLTRVDQNEIVDGVQNMPSGGLNPVSVETFDRGGKTWVLVANQGVLQVCVNQGQAQSVVGCEDQNGQLVGEPKSIVQNERNIRIYQLVEGRLVGGKTLQRFAPDIGALAEISVGPRAMQLAVVTTGIPNAQPDVSSGYVLPSHGMTYSIVNRADGFSLADAAGLGFGQVAGTHLVRWGGNGSVLFFANASLTSNTSHLDLVGVPLLDSESALRYVAMPAKGYVSAMAVSMGGDRVYAAENATGRVYQFAWSDNGFSPVNEPLVASGDVVKSMVLSGADQTIFMLTNGQNWQLTSVDVSGDDLSVTGSVALPASAGTGFRGLAVYPSR</sequence>
<dbReference type="InterPro" id="IPR015943">
    <property type="entry name" value="WD40/YVTN_repeat-like_dom_sf"/>
</dbReference>
<evidence type="ECO:0008006" key="3">
    <source>
        <dbReference type="Google" id="ProtNLM"/>
    </source>
</evidence>
<evidence type="ECO:0000313" key="1">
    <source>
        <dbReference type="EMBL" id="CAA0122021.1"/>
    </source>
</evidence>
<proteinExistence type="predicted"/>
<dbReference type="SUPFAM" id="SSF63829">
    <property type="entry name" value="Calcium-dependent phosphotriesterase"/>
    <property type="match status" value="1"/>
</dbReference>
<evidence type="ECO:0000313" key="2">
    <source>
        <dbReference type="Proteomes" id="UP000434580"/>
    </source>
</evidence>
<accession>A0A5S9QTB3</accession>
<dbReference type="Gene3D" id="2.130.10.10">
    <property type="entry name" value="YVTN repeat-like/Quinoprotein amine dehydrogenase"/>
    <property type="match status" value="1"/>
</dbReference>
<dbReference type="PROSITE" id="PS51257">
    <property type="entry name" value="PROKAR_LIPOPROTEIN"/>
    <property type="match status" value="1"/>
</dbReference>
<dbReference type="OrthoDB" id="5469761at2"/>
<reference evidence="1 2" key="1">
    <citation type="submission" date="2019-11" db="EMBL/GenBank/DDBJ databases">
        <authorList>
            <person name="Holert J."/>
        </authorList>
    </citation>
    <scope>NUCLEOTIDE SEQUENCE [LARGE SCALE GENOMIC DNA]</scope>
    <source>
        <strain evidence="1">BC5_2</strain>
    </source>
</reference>
<dbReference type="EMBL" id="CACSII010000022">
    <property type="protein sequence ID" value="CAA0122021.1"/>
    <property type="molecule type" value="Genomic_DNA"/>
</dbReference>
<organism evidence="1 2">
    <name type="scientific">BD1-7 clade bacterium</name>
    <dbReference type="NCBI Taxonomy" id="2029982"/>
    <lineage>
        <taxon>Bacteria</taxon>
        <taxon>Pseudomonadati</taxon>
        <taxon>Pseudomonadota</taxon>
        <taxon>Gammaproteobacteria</taxon>
        <taxon>Cellvibrionales</taxon>
        <taxon>Spongiibacteraceae</taxon>
        <taxon>BD1-7 clade</taxon>
    </lineage>
</organism>
<protein>
    <recommendedName>
        <fullName evidence="3">6-phosphogluconolactonase</fullName>
    </recommendedName>
</protein>
<dbReference type="Proteomes" id="UP000434580">
    <property type="component" value="Unassembled WGS sequence"/>
</dbReference>
<gene>
    <name evidence="1" type="ORF">DPBNPPHM_02792</name>
</gene>
<dbReference type="AlphaFoldDB" id="A0A5S9QTB3"/>